<dbReference type="OrthoDB" id="2448685at2759"/>
<feature type="compositionally biased region" description="Acidic residues" evidence="1">
    <location>
        <begin position="292"/>
        <end position="301"/>
    </location>
</feature>
<feature type="non-terminal residue" evidence="2">
    <location>
        <position position="1"/>
    </location>
</feature>
<evidence type="ECO:0000313" key="3">
    <source>
        <dbReference type="Proteomes" id="UP000789396"/>
    </source>
</evidence>
<protein>
    <submittedName>
        <fullName evidence="2">2322_t:CDS:1</fullName>
    </submittedName>
</protein>
<feature type="region of interest" description="Disordered" evidence="1">
    <location>
        <begin position="274"/>
        <end position="301"/>
    </location>
</feature>
<organism evidence="2 3">
    <name type="scientific">Racocetra fulgida</name>
    <dbReference type="NCBI Taxonomy" id="60492"/>
    <lineage>
        <taxon>Eukaryota</taxon>
        <taxon>Fungi</taxon>
        <taxon>Fungi incertae sedis</taxon>
        <taxon>Mucoromycota</taxon>
        <taxon>Glomeromycotina</taxon>
        <taxon>Glomeromycetes</taxon>
        <taxon>Diversisporales</taxon>
        <taxon>Gigasporaceae</taxon>
        <taxon>Racocetra</taxon>
    </lineage>
</organism>
<feature type="compositionally biased region" description="Low complexity" evidence="1">
    <location>
        <begin position="81"/>
        <end position="91"/>
    </location>
</feature>
<gene>
    <name evidence="2" type="ORF">RFULGI_LOCUS16258</name>
</gene>
<keyword evidence="3" id="KW-1185">Reference proteome</keyword>
<sequence>NSRVPNYNATIFQITMQSCDESSPRQTNIEPIAAIPVTSLDESDSEEILAEGAALPSSNFSGTTLAQNLSLQGIASSTRLGDASGTSSDSADSSKKTKEYSENVAKSYAALAEPKGWKNPDNSLFPISVNNLCNFLRVKMATNNSRSLDWYIGGLHRYQKNVLKIQNWDDVRKHPSVKSLLNQLKGRESPPVTLEKGKRIKQGIDDDSFEVESTGIDLSKPLNPIDSKIPIENVPEYRSSSLPSSSSKPFADVGFSSIKSDVENVIISQEYDPTVSKHNSVERYDPMVVSNSDDDDDPHSK</sequence>
<evidence type="ECO:0000256" key="1">
    <source>
        <dbReference type="SAM" id="MobiDB-lite"/>
    </source>
</evidence>
<proteinExistence type="predicted"/>
<comment type="caution">
    <text evidence="2">The sequence shown here is derived from an EMBL/GenBank/DDBJ whole genome shotgun (WGS) entry which is preliminary data.</text>
</comment>
<evidence type="ECO:0000313" key="2">
    <source>
        <dbReference type="EMBL" id="CAG8785930.1"/>
    </source>
</evidence>
<feature type="region of interest" description="Disordered" evidence="1">
    <location>
        <begin position="78"/>
        <end position="99"/>
    </location>
</feature>
<dbReference type="EMBL" id="CAJVPZ010056616">
    <property type="protein sequence ID" value="CAG8785930.1"/>
    <property type="molecule type" value="Genomic_DNA"/>
</dbReference>
<feature type="non-terminal residue" evidence="2">
    <location>
        <position position="301"/>
    </location>
</feature>
<dbReference type="Proteomes" id="UP000789396">
    <property type="component" value="Unassembled WGS sequence"/>
</dbReference>
<dbReference type="AlphaFoldDB" id="A0A9N9JL55"/>
<accession>A0A9N9JL55</accession>
<name>A0A9N9JL55_9GLOM</name>
<reference evidence="2" key="1">
    <citation type="submission" date="2021-06" db="EMBL/GenBank/DDBJ databases">
        <authorList>
            <person name="Kallberg Y."/>
            <person name="Tangrot J."/>
            <person name="Rosling A."/>
        </authorList>
    </citation>
    <scope>NUCLEOTIDE SEQUENCE</scope>
    <source>
        <strain evidence="2">IN212</strain>
    </source>
</reference>